<dbReference type="NCBIfam" id="TIGR04183">
    <property type="entry name" value="Por_Secre_tail"/>
    <property type="match status" value="1"/>
</dbReference>
<evidence type="ECO:0000259" key="3">
    <source>
        <dbReference type="Pfam" id="PF10162"/>
    </source>
</evidence>
<evidence type="ECO:0000313" key="5">
    <source>
        <dbReference type="EMBL" id="REC53306.1"/>
    </source>
</evidence>
<evidence type="ECO:0000313" key="6">
    <source>
        <dbReference type="Proteomes" id="UP000256512"/>
    </source>
</evidence>
<proteinExistence type="predicted"/>
<gene>
    <name evidence="5" type="ORF">DRF62_14375</name>
</gene>
<protein>
    <recommendedName>
        <fullName evidence="7">Secretion system C-terminal sorting domain-containing protein</fullName>
    </recommendedName>
</protein>
<name>A0A3D9BIM4_9FLAO</name>
<feature type="chain" id="PRO_5017578738" description="Secretion system C-terminal sorting domain-containing protein" evidence="2">
    <location>
        <begin position="21"/>
        <end position="1161"/>
    </location>
</feature>
<feature type="signal peptide" evidence="2">
    <location>
        <begin position="1"/>
        <end position="20"/>
    </location>
</feature>
<accession>A0A3D9BIM4</accession>
<dbReference type="EMBL" id="QNVS01000049">
    <property type="protein sequence ID" value="REC53306.1"/>
    <property type="molecule type" value="Genomic_DNA"/>
</dbReference>
<evidence type="ECO:0000256" key="2">
    <source>
        <dbReference type="SAM" id="SignalP"/>
    </source>
</evidence>
<dbReference type="Gene3D" id="2.60.120.260">
    <property type="entry name" value="Galactose-binding domain-like"/>
    <property type="match status" value="1"/>
</dbReference>
<evidence type="ECO:0008006" key="7">
    <source>
        <dbReference type="Google" id="ProtNLM"/>
    </source>
</evidence>
<dbReference type="Pfam" id="PF10162">
    <property type="entry name" value="G8"/>
    <property type="match status" value="1"/>
</dbReference>
<evidence type="ECO:0000259" key="4">
    <source>
        <dbReference type="Pfam" id="PF18962"/>
    </source>
</evidence>
<feature type="domain" description="G8" evidence="3">
    <location>
        <begin position="225"/>
        <end position="288"/>
    </location>
</feature>
<feature type="domain" description="Secretion system C-terminal sorting" evidence="4">
    <location>
        <begin position="1093"/>
        <end position="1154"/>
    </location>
</feature>
<dbReference type="InterPro" id="IPR019316">
    <property type="entry name" value="G8_domain"/>
</dbReference>
<keyword evidence="6" id="KW-1185">Reference proteome</keyword>
<dbReference type="Proteomes" id="UP000256512">
    <property type="component" value="Unassembled WGS sequence"/>
</dbReference>
<organism evidence="5 6">
    <name type="scientific">Chryseobacterium piscium</name>
    <dbReference type="NCBI Taxonomy" id="333702"/>
    <lineage>
        <taxon>Bacteria</taxon>
        <taxon>Pseudomonadati</taxon>
        <taxon>Bacteroidota</taxon>
        <taxon>Flavobacteriia</taxon>
        <taxon>Flavobacteriales</taxon>
        <taxon>Weeksellaceae</taxon>
        <taxon>Chryseobacterium group</taxon>
        <taxon>Chryseobacterium</taxon>
    </lineage>
</organism>
<comment type="caution">
    <text evidence="5">The sequence shown here is derived from an EMBL/GenBank/DDBJ whole genome shotgun (WGS) entry which is preliminary data.</text>
</comment>
<dbReference type="AlphaFoldDB" id="A0A3D9BIM4"/>
<dbReference type="RefSeq" id="WP_115950929.1">
    <property type="nucleotide sequence ID" value="NZ_QNVS01000049.1"/>
</dbReference>
<evidence type="ECO:0000256" key="1">
    <source>
        <dbReference type="ARBA" id="ARBA00022729"/>
    </source>
</evidence>
<keyword evidence="1 2" id="KW-0732">Signal</keyword>
<sequence length="1161" mass="119209">MKKVLQLGLLTLGIWSTAQTTLISPTINNGGFESGTTGWTIVNGTETNKWQVSTDAAAGFSGTNSAYISNSTSAPFTNAYTDTSSSTTFLYKDITFPAGELKGNLSFKLLVQGETGTTGTIYDYLRVYLVPTSYTPTAGNIPDTSTYPNNWTYNLNGATWTTKNINLPNIGNANSPVTMRLVFMWRNDSSTSIQPPAAIDDITLTSSLPGTFISVATGNWSAASTWDANAVPTSTDNVTVDTGHTVTIDAASQASNSLIVKGNLTYGTTPSSFAVNNNLNVNSGGVLNVFNGTTGKTLSVAGNIVNDGTMDLSVGTTTAGNLTLNGTAVQSVSGTGTFNTGVIRNLVFSNTSAAIPNINWSINNIKIAYNLNMTGAKVNLGSNKITFGNNAAANTLTAPSGTGFLSGGKFSRYWSATATGSSITAGSDPTGTTSKYPFVNATGTDRSMFITRTNATGAVAGELATVYNDATTLTTGLSILDGTYTVTDRYNGNWAVSNEGTAVSASSYSVALLAPGIYTAGNGNSRIIAANSAISGVHQNGTITPGAQRVTLSQTDLLAAPLYIGIANSDIPFASIASGNWNSAATWNKGTVPTCTDIVQIANTHNVTVNSATNVSKNVTINTGGTLTVASGDLTIGCSSKNNTLTNNGTLTVSGGVLNINGNINSVSGSTFNQSAGDIFVDGNDGGVAATSVASGTSIVLLSTNNINWTGGNFTVVDPHANSTATLTFSYNNGSSVEVSTNHTLKLGNGVSTDAGGNTTNQFRMDTYTGSGRLNLGNLEINTIAGTNRAVTISFATPVKGNLTIYPNSEFVGSAVVTVAGNFINNGIFTNTGTLQMSAMTGTTTSASTQAQTISGTGVFRNLAASPTANLSSFTVNNTSTSGVTLSVPLSVSGTLTLTAGKVNTTTANLLTLGTATAAGTLSGGSNSAYVSGPFARTIANSNTAYIHYPVGKNAYAPIWLSPATTAVAVMKAEAFDSNSGTAGFGITNLSAARRWEAPLVSGTMSAINIRLGDSNIQTGYIPVQAPTASGAYLNLFGDTAAYVAGTATVPNNIQSANALATTDYTGFLSFAQKDASLGTVETVSNKNNIKAYPNPFADVLTISDVSNVKSISVVDISGKLVKTFDKPESTLYLGGLNSGMYLVVLNMKDGSKQTIKAIKK</sequence>
<dbReference type="Pfam" id="PF18962">
    <property type="entry name" value="Por_Secre_tail"/>
    <property type="match status" value="1"/>
</dbReference>
<reference evidence="5 6" key="1">
    <citation type="journal article" date="2006" name="Int. J. Syst. Evol. Microbiol.">
        <title>Chryseobacterium piscium sp. nov., isolated from fish of the South Atlantic Ocean off South Africa.</title>
        <authorList>
            <person name="de Beer H."/>
            <person name="Hugo C.J."/>
            <person name="Jooste P.J."/>
            <person name="Vancanneyt M."/>
            <person name="Coenye T."/>
            <person name="Vandamme P."/>
        </authorList>
    </citation>
    <scope>NUCLEOTIDE SEQUENCE [LARGE SCALE GENOMIC DNA]</scope>
    <source>
        <strain evidence="5 6">CCUG 51923</strain>
    </source>
</reference>
<dbReference type="InterPro" id="IPR026444">
    <property type="entry name" value="Secre_tail"/>
</dbReference>